<evidence type="ECO:0000256" key="1">
    <source>
        <dbReference type="SAM" id="MobiDB-lite"/>
    </source>
</evidence>
<feature type="compositionally biased region" description="Polar residues" evidence="1">
    <location>
        <begin position="243"/>
        <end position="252"/>
    </location>
</feature>
<name>A0ABW3QD93_9BACT</name>
<protein>
    <recommendedName>
        <fullName evidence="4">Glycoside hydrolase family 19 catalytic domain-containing protein</fullName>
    </recommendedName>
</protein>
<accession>A0ABW3QD93</accession>
<organism evidence="2 3">
    <name type="scientific">Larkinella insperata</name>
    <dbReference type="NCBI Taxonomy" id="332158"/>
    <lineage>
        <taxon>Bacteria</taxon>
        <taxon>Pseudomonadati</taxon>
        <taxon>Bacteroidota</taxon>
        <taxon>Cytophagia</taxon>
        <taxon>Cytophagales</taxon>
        <taxon>Spirosomataceae</taxon>
        <taxon>Larkinella</taxon>
    </lineage>
</organism>
<dbReference type="Gene3D" id="1.10.530.10">
    <property type="match status" value="1"/>
</dbReference>
<reference evidence="3" key="1">
    <citation type="journal article" date="2019" name="Int. J. Syst. Evol. Microbiol.">
        <title>The Global Catalogue of Microorganisms (GCM) 10K type strain sequencing project: providing services to taxonomists for standard genome sequencing and annotation.</title>
        <authorList>
            <consortium name="The Broad Institute Genomics Platform"/>
            <consortium name="The Broad Institute Genome Sequencing Center for Infectious Disease"/>
            <person name="Wu L."/>
            <person name="Ma J."/>
        </authorList>
    </citation>
    <scope>NUCLEOTIDE SEQUENCE [LARGE SCALE GENOMIC DNA]</scope>
    <source>
        <strain evidence="3">CCUG 55608</strain>
    </source>
</reference>
<dbReference type="EMBL" id="JBHTLP010000002">
    <property type="protein sequence ID" value="MFD1140113.1"/>
    <property type="molecule type" value="Genomic_DNA"/>
</dbReference>
<feature type="compositionally biased region" description="Basic residues" evidence="1">
    <location>
        <begin position="230"/>
        <end position="239"/>
    </location>
</feature>
<dbReference type="SUPFAM" id="SSF53955">
    <property type="entry name" value="Lysozyme-like"/>
    <property type="match status" value="1"/>
</dbReference>
<feature type="region of interest" description="Disordered" evidence="1">
    <location>
        <begin position="220"/>
        <end position="260"/>
    </location>
</feature>
<sequence length="260" mass="29411">MLSFDRKKFFETYRNRFGKLTQPLVDALDFLIDQIEQDERFTHSEKDRRQLAYCLATFKWETAHTMEPIDEFGTNERFNKLYGPDTKVGKILGNTQPGDGARFKGRGYVQLTGRANYRRAGNFLNTNLIDEPDLAKNPPLAYRIAVQGMKEGWFTGKRLDQFIKDNQPPEYEKARSIINGTDKAQTIADMARRFDEVLLSALPLPTAGAQNRAAVRGLEAFGKTPERGHNGVRSRKKPPAQKINPNPRSDLSTGLAKFGG</sequence>
<evidence type="ECO:0008006" key="4">
    <source>
        <dbReference type="Google" id="ProtNLM"/>
    </source>
</evidence>
<comment type="caution">
    <text evidence="2">The sequence shown here is derived from an EMBL/GenBank/DDBJ whole genome shotgun (WGS) entry which is preliminary data.</text>
</comment>
<evidence type="ECO:0000313" key="3">
    <source>
        <dbReference type="Proteomes" id="UP001597116"/>
    </source>
</evidence>
<gene>
    <name evidence="2" type="ORF">ACFQ4C_03300</name>
</gene>
<dbReference type="RefSeq" id="WP_265989890.1">
    <property type="nucleotide sequence ID" value="NZ_CP110973.1"/>
</dbReference>
<dbReference type="Proteomes" id="UP001597116">
    <property type="component" value="Unassembled WGS sequence"/>
</dbReference>
<proteinExistence type="predicted"/>
<evidence type="ECO:0000313" key="2">
    <source>
        <dbReference type="EMBL" id="MFD1140113.1"/>
    </source>
</evidence>
<dbReference type="InterPro" id="IPR023346">
    <property type="entry name" value="Lysozyme-like_dom_sf"/>
</dbReference>
<keyword evidence="3" id="KW-1185">Reference proteome</keyword>